<reference evidence="2" key="2">
    <citation type="submission" date="2021-02" db="EMBL/GenBank/DDBJ databases">
        <authorList>
            <person name="Merkel A.Y."/>
        </authorList>
    </citation>
    <scope>NUCLEOTIDE SEQUENCE</scope>
    <source>
        <strain evidence="2">T05b</strain>
    </source>
</reference>
<gene>
    <name evidence="2" type="ORF">JWV37_12355</name>
</gene>
<keyword evidence="3" id="KW-1185">Reference proteome</keyword>
<feature type="transmembrane region" description="Helical" evidence="1">
    <location>
        <begin position="326"/>
        <end position="350"/>
    </location>
</feature>
<evidence type="ECO:0000313" key="3">
    <source>
        <dbReference type="Proteomes" id="UP000703590"/>
    </source>
</evidence>
<dbReference type="RefSeq" id="WP_205460162.1">
    <property type="nucleotide sequence ID" value="NZ_JAFHKK010000048.1"/>
</dbReference>
<feature type="transmembrane region" description="Helical" evidence="1">
    <location>
        <begin position="189"/>
        <end position="206"/>
    </location>
</feature>
<organism evidence="2 3">
    <name type="scientific">Sulfurospirillum tamanense</name>
    <dbReference type="NCBI Taxonomy" id="2813362"/>
    <lineage>
        <taxon>Bacteria</taxon>
        <taxon>Pseudomonadati</taxon>
        <taxon>Campylobacterota</taxon>
        <taxon>Epsilonproteobacteria</taxon>
        <taxon>Campylobacterales</taxon>
        <taxon>Sulfurospirillaceae</taxon>
        <taxon>Sulfurospirillum</taxon>
    </lineage>
</organism>
<dbReference type="Proteomes" id="UP000703590">
    <property type="component" value="Unassembled WGS sequence"/>
</dbReference>
<feature type="transmembrane region" description="Helical" evidence="1">
    <location>
        <begin position="244"/>
        <end position="266"/>
    </location>
</feature>
<dbReference type="EMBL" id="JAFHKK010000048">
    <property type="protein sequence ID" value="MBN2965575.1"/>
    <property type="molecule type" value="Genomic_DNA"/>
</dbReference>
<feature type="transmembrane region" description="Helical" evidence="1">
    <location>
        <begin position="60"/>
        <end position="79"/>
    </location>
</feature>
<feature type="transmembrane region" description="Helical" evidence="1">
    <location>
        <begin position="390"/>
        <end position="408"/>
    </location>
</feature>
<sequence length="421" mass="48211">MRYLAKINLSSICFSLVCLGLFVFPISYELVPSVRLLDVVLLVLLPLFIFSNPKLDKSQLLIVFVVAAIFFLSSFFSLLSGASFEFSRVGFIYKYILIFTVPWILVSIVETKRQVSAVNWLLLIGFIFLSSWTYMYSFLLRSDVIDGSLRPSFPFSSDYMESDAHLYSSYLGFFTVAYLFYLRKYFNHSMIISFLILSNAMAGLLLTGSRTGLLLVGLSILLYSFYFIFKFFNSKKTLITEKKILIYFVLFLLLLFFLTTFFMPFVDTFLSGNQWLIQRALNFDLVNDQSSQGRIYKLMVGISDAEYSGLLLGAGLNSSLVWYDGLFSILLAHGGLLFVFFIFLFYYLIVKKASNGAIRQKDFSLFLLLVVLYLIANIITEYVFVSRNAFPVLVMLSVLYLSISEPRLNTVSKNKIKKDNS</sequence>
<feature type="transmembrane region" description="Helical" evidence="1">
    <location>
        <begin position="120"/>
        <end position="139"/>
    </location>
</feature>
<feature type="transmembrane region" description="Helical" evidence="1">
    <location>
        <begin position="212"/>
        <end position="232"/>
    </location>
</feature>
<proteinExistence type="predicted"/>
<keyword evidence="1" id="KW-1133">Transmembrane helix</keyword>
<evidence type="ECO:0000256" key="1">
    <source>
        <dbReference type="SAM" id="Phobius"/>
    </source>
</evidence>
<feature type="transmembrane region" description="Helical" evidence="1">
    <location>
        <begin position="34"/>
        <end position="53"/>
    </location>
</feature>
<keyword evidence="1" id="KW-0472">Membrane</keyword>
<accession>A0ABS2WVA6</accession>
<protein>
    <recommendedName>
        <fullName evidence="4">O-antigen ligase domain-containing protein</fullName>
    </recommendedName>
</protein>
<name>A0ABS2WVA6_9BACT</name>
<feature type="transmembrane region" description="Helical" evidence="1">
    <location>
        <begin position="164"/>
        <end position="182"/>
    </location>
</feature>
<evidence type="ECO:0000313" key="2">
    <source>
        <dbReference type="EMBL" id="MBN2965575.1"/>
    </source>
</evidence>
<feature type="transmembrane region" description="Helical" evidence="1">
    <location>
        <begin position="362"/>
        <end position="384"/>
    </location>
</feature>
<feature type="transmembrane region" description="Helical" evidence="1">
    <location>
        <begin position="7"/>
        <end position="28"/>
    </location>
</feature>
<keyword evidence="1" id="KW-0812">Transmembrane</keyword>
<feature type="transmembrane region" description="Helical" evidence="1">
    <location>
        <begin position="91"/>
        <end position="108"/>
    </location>
</feature>
<evidence type="ECO:0008006" key="4">
    <source>
        <dbReference type="Google" id="ProtNLM"/>
    </source>
</evidence>
<comment type="caution">
    <text evidence="2">The sequence shown here is derived from an EMBL/GenBank/DDBJ whole genome shotgun (WGS) entry which is preliminary data.</text>
</comment>
<reference evidence="2" key="1">
    <citation type="submission" date="2021-02" db="EMBL/GenBank/DDBJ databases">
        <title>Sulfurospirillum tamanensis sp. nov.</title>
        <authorList>
            <person name="Frolova A."/>
            <person name="Merkel A."/>
            <person name="Slobodkin A."/>
        </authorList>
    </citation>
    <scope>NUCLEOTIDE SEQUENCE</scope>
    <source>
        <strain evidence="2">T05b</strain>
    </source>
</reference>